<sequence>ERLRGAAAEYGRRQEPVRAPRQRGRPALPGLRHLGRPGAPGAGARLVFCRPRRPSPPRRPPRTTRPSPTAPFRVRVRRSSGRPILVDAAFPYDQQGEVGRAAQALADDVTSAFAEMEVTVHGNPKLRADIPVTLRDVGKPFDGKYTMTGVRHVFEMSQPYTTVVTVSGRQWRSLYGLASGGEAAASRMPSVANAIVTNVKDPLKQGRVKLKFPWLDPDYVSDWTRTVQSAGVGGGSIFPLDVNDEVLVAFDRGALDHPYVIGGLYNGKDKPKRGDVPLHDPLKGKATRHTVADRENNRLDLLSQKIGKRGVRLSTGNDRLTINLDRTKTEISVDSKGTVVIKGTGAVSVQAGGNLSLRAGGSMNLNAGGALTLNAGGALSATAGAAFNIKGGSGSIQTGALSVTAGAVNVLPATFTMMTPGAITVGGTSVALTGLVTINSHIPVVV</sequence>
<dbReference type="Proteomes" id="UP000003963">
    <property type="component" value="Unassembled WGS sequence"/>
</dbReference>
<dbReference type="AlphaFoldDB" id="D9WNE2"/>
<reference evidence="3 4" key="1">
    <citation type="submission" date="2009-02" db="EMBL/GenBank/DDBJ databases">
        <title>Annotation of Streptomyces hygroscopicus strain ATCC 53653.</title>
        <authorList>
            <consortium name="The Broad Institute Genome Sequencing Platform"/>
            <consortium name="Broad Institute Microbial Sequencing Center"/>
            <person name="Fischbach M."/>
            <person name="Godfrey P."/>
            <person name="Ward D."/>
            <person name="Young S."/>
            <person name="Zeng Q."/>
            <person name="Koehrsen M."/>
            <person name="Alvarado L."/>
            <person name="Berlin A.M."/>
            <person name="Bochicchio J."/>
            <person name="Borenstein D."/>
            <person name="Chapman S.B."/>
            <person name="Chen Z."/>
            <person name="Engels R."/>
            <person name="Freedman E."/>
            <person name="Gellesch M."/>
            <person name="Goldberg J."/>
            <person name="Griggs A."/>
            <person name="Gujja S."/>
            <person name="Heilman E.R."/>
            <person name="Heiman D.I."/>
            <person name="Hepburn T.A."/>
            <person name="Howarth C."/>
            <person name="Jen D."/>
            <person name="Larson L."/>
            <person name="Lewis B."/>
            <person name="Mehta T."/>
            <person name="Park D."/>
            <person name="Pearson M."/>
            <person name="Richards J."/>
            <person name="Roberts A."/>
            <person name="Saif S."/>
            <person name="Shea T.D."/>
            <person name="Shenoy N."/>
            <person name="Sisk P."/>
            <person name="Stolte C."/>
            <person name="Sykes S.N."/>
            <person name="Thomson T."/>
            <person name="Walk T."/>
            <person name="White J."/>
            <person name="Yandava C."/>
            <person name="Straight P."/>
            <person name="Clardy J."/>
            <person name="Hung D."/>
            <person name="Kolter R."/>
            <person name="Mekalanos J."/>
            <person name="Walker S."/>
            <person name="Walsh C.T."/>
            <person name="Wieland-Brown L.C."/>
            <person name="Haas B."/>
            <person name="Nusbaum C."/>
            <person name="Birren B."/>
        </authorList>
    </citation>
    <scope>NUCLEOTIDE SEQUENCE [LARGE SCALE GENOMIC DNA]</scope>
    <source>
        <strain evidence="3 4">ATCC 53653</strain>
    </source>
</reference>
<feature type="region of interest" description="Disordered" evidence="1">
    <location>
        <begin position="1"/>
        <end position="70"/>
    </location>
</feature>
<dbReference type="Gene3D" id="2.40.50.230">
    <property type="entry name" value="Gp5 N-terminal domain"/>
    <property type="match status" value="1"/>
</dbReference>
<dbReference type="InterPro" id="IPR047702">
    <property type="entry name" value="VgrG-rel"/>
</dbReference>
<dbReference type="InterPro" id="IPR006531">
    <property type="entry name" value="Gp5/Vgr_OB"/>
</dbReference>
<dbReference type="SUPFAM" id="SSF69255">
    <property type="entry name" value="gp5 N-terminal domain-like"/>
    <property type="match status" value="1"/>
</dbReference>
<evidence type="ECO:0000313" key="4">
    <source>
        <dbReference type="Proteomes" id="UP000003963"/>
    </source>
</evidence>
<organism evidence="3 4">
    <name type="scientific">Streptomyces himastatinicus ATCC 53653</name>
    <dbReference type="NCBI Taxonomy" id="457427"/>
    <lineage>
        <taxon>Bacteria</taxon>
        <taxon>Bacillati</taxon>
        <taxon>Actinomycetota</taxon>
        <taxon>Actinomycetes</taxon>
        <taxon>Kitasatosporales</taxon>
        <taxon>Streptomycetaceae</taxon>
        <taxon>Streptomyces</taxon>
        <taxon>Streptomyces violaceusniger group</taxon>
    </lineage>
</organism>
<dbReference type="EMBL" id="GG657754">
    <property type="protein sequence ID" value="EFL23839.1"/>
    <property type="molecule type" value="Genomic_DNA"/>
</dbReference>
<feature type="domain" description="Gp5/Type VI secretion system Vgr protein OB-fold" evidence="2">
    <location>
        <begin position="193"/>
        <end position="265"/>
    </location>
</feature>
<dbReference type="SUPFAM" id="SSF69349">
    <property type="entry name" value="Phage fibre proteins"/>
    <property type="match status" value="1"/>
</dbReference>
<dbReference type="NCBIfam" id="NF033848">
    <property type="entry name" value="VgrG_rel"/>
    <property type="match status" value="1"/>
</dbReference>
<name>D9WNE2_9ACTN</name>
<evidence type="ECO:0000313" key="3">
    <source>
        <dbReference type="EMBL" id="EFL23839.1"/>
    </source>
</evidence>
<accession>D9WNE2</accession>
<feature type="non-terminal residue" evidence="3">
    <location>
        <position position="1"/>
    </location>
</feature>
<evidence type="ECO:0000259" key="2">
    <source>
        <dbReference type="Pfam" id="PF04717"/>
    </source>
</evidence>
<protein>
    <recommendedName>
        <fullName evidence="2">Gp5/Type VI secretion system Vgr protein OB-fold domain-containing protein</fullName>
    </recommendedName>
</protein>
<dbReference type="STRING" id="457427.SSOG_03553"/>
<gene>
    <name evidence="3" type="ORF">SSOG_03553</name>
</gene>
<evidence type="ECO:0000256" key="1">
    <source>
        <dbReference type="SAM" id="MobiDB-lite"/>
    </source>
</evidence>
<keyword evidence="4" id="KW-1185">Reference proteome</keyword>
<dbReference type="Pfam" id="PF04717">
    <property type="entry name" value="Phage_base_V"/>
    <property type="match status" value="1"/>
</dbReference>
<feature type="compositionally biased region" description="Basic residues" evidence="1">
    <location>
        <begin position="50"/>
        <end position="62"/>
    </location>
</feature>
<feature type="compositionally biased region" description="Low complexity" evidence="1">
    <location>
        <begin position="36"/>
        <end position="45"/>
    </location>
</feature>
<dbReference type="InterPro" id="IPR037026">
    <property type="entry name" value="Vgr_OB-fold_dom_sf"/>
</dbReference>
<dbReference type="HOGENOM" id="CLU_614744_0_0_11"/>
<proteinExistence type="predicted"/>